<dbReference type="Proteomes" id="UP000324800">
    <property type="component" value="Unassembled WGS sequence"/>
</dbReference>
<protein>
    <submittedName>
        <fullName evidence="1">Uncharacterized protein</fullName>
    </submittedName>
</protein>
<proteinExistence type="predicted"/>
<dbReference type="EMBL" id="SNRW01046461">
    <property type="protein sequence ID" value="KAA6317848.1"/>
    <property type="molecule type" value="Genomic_DNA"/>
</dbReference>
<organism evidence="1 2">
    <name type="scientific">Streblomastix strix</name>
    <dbReference type="NCBI Taxonomy" id="222440"/>
    <lineage>
        <taxon>Eukaryota</taxon>
        <taxon>Metamonada</taxon>
        <taxon>Preaxostyla</taxon>
        <taxon>Oxymonadida</taxon>
        <taxon>Streblomastigidae</taxon>
        <taxon>Streblomastix</taxon>
    </lineage>
</organism>
<dbReference type="AlphaFoldDB" id="A0A5J4Q9W5"/>
<accession>A0A5J4Q9W5</accession>
<evidence type="ECO:0000313" key="1">
    <source>
        <dbReference type="EMBL" id="KAA6317848.1"/>
    </source>
</evidence>
<comment type="caution">
    <text evidence="1">The sequence shown here is derived from an EMBL/GenBank/DDBJ whole genome shotgun (WGS) entry which is preliminary data.</text>
</comment>
<name>A0A5J4Q9W5_9EUKA</name>
<evidence type="ECO:0000313" key="2">
    <source>
        <dbReference type="Proteomes" id="UP000324800"/>
    </source>
</evidence>
<gene>
    <name evidence="1" type="ORF">EZS28_055029</name>
</gene>
<reference evidence="1 2" key="1">
    <citation type="submission" date="2019-03" db="EMBL/GenBank/DDBJ databases">
        <title>Single cell metagenomics reveals metabolic interactions within the superorganism composed of flagellate Streblomastix strix and complex community of Bacteroidetes bacteria on its surface.</title>
        <authorList>
            <person name="Treitli S.C."/>
            <person name="Kolisko M."/>
            <person name="Husnik F."/>
            <person name="Keeling P."/>
            <person name="Hampl V."/>
        </authorList>
    </citation>
    <scope>NUCLEOTIDE SEQUENCE [LARGE SCALE GENOMIC DNA]</scope>
    <source>
        <strain evidence="1">ST1C</strain>
    </source>
</reference>
<feature type="non-terminal residue" evidence="1">
    <location>
        <position position="1"/>
    </location>
</feature>
<sequence length="48" mass="5485">LIRRTHVDKIPDETLRTMAYIAENGTAEQTQKIDVFFGHSIILLEKDG</sequence>